<dbReference type="AlphaFoldDB" id="A0A1H9MVV2"/>
<gene>
    <name evidence="1" type="ORF">SAMN05421756_11190</name>
</gene>
<sequence>MALPEGCPPSLYGLPADLNGYSLYWDRVRHDSHQNETAISLTVPSDHSQYGLHMVRRGDGWIVADTIVLL</sequence>
<keyword evidence="2" id="KW-1185">Reference proteome</keyword>
<evidence type="ECO:0000313" key="1">
    <source>
        <dbReference type="EMBL" id="SER27545.1"/>
    </source>
</evidence>
<proteinExistence type="predicted"/>
<evidence type="ECO:0000313" key="2">
    <source>
        <dbReference type="Proteomes" id="UP000198504"/>
    </source>
</evidence>
<dbReference type="EMBL" id="FOFA01000011">
    <property type="protein sequence ID" value="SER27545.1"/>
    <property type="molecule type" value="Genomic_DNA"/>
</dbReference>
<dbReference type="Proteomes" id="UP000198504">
    <property type="component" value="Unassembled WGS sequence"/>
</dbReference>
<protein>
    <submittedName>
        <fullName evidence="1">Uncharacterized protein</fullName>
    </submittedName>
</protein>
<accession>A0A1H9MVV2</accession>
<name>A0A1H9MVV2_9ACTN</name>
<reference evidence="2" key="1">
    <citation type="submission" date="2016-10" db="EMBL/GenBank/DDBJ databases">
        <authorList>
            <person name="Varghese N."/>
            <person name="Submissions S."/>
        </authorList>
    </citation>
    <scope>NUCLEOTIDE SEQUENCE [LARGE SCALE GENOMIC DNA]</scope>
    <source>
        <strain evidence="2">CGMCC 4.6856</strain>
    </source>
</reference>
<organism evidence="1 2">
    <name type="scientific">Microlunatus flavus</name>
    <dbReference type="NCBI Taxonomy" id="1036181"/>
    <lineage>
        <taxon>Bacteria</taxon>
        <taxon>Bacillati</taxon>
        <taxon>Actinomycetota</taxon>
        <taxon>Actinomycetes</taxon>
        <taxon>Propionibacteriales</taxon>
        <taxon>Propionibacteriaceae</taxon>
        <taxon>Microlunatus</taxon>
    </lineage>
</organism>